<protein>
    <submittedName>
        <fullName evidence="3">XdhC family protein</fullName>
    </submittedName>
</protein>
<evidence type="ECO:0000313" key="3">
    <source>
        <dbReference type="EMBL" id="HJC15863.1"/>
    </source>
</evidence>
<proteinExistence type="predicted"/>
<dbReference type="PANTHER" id="PTHR30388">
    <property type="entry name" value="ALDEHYDE OXIDOREDUCTASE MOLYBDENUM COFACTOR ASSEMBLY PROTEIN"/>
    <property type="match status" value="1"/>
</dbReference>
<feature type="domain" description="XdhC- CoxI" evidence="1">
    <location>
        <begin position="251"/>
        <end position="302"/>
    </location>
</feature>
<dbReference type="EMBL" id="DWWU01000036">
    <property type="protein sequence ID" value="HJC15863.1"/>
    <property type="molecule type" value="Genomic_DNA"/>
</dbReference>
<evidence type="ECO:0000313" key="4">
    <source>
        <dbReference type="Proteomes" id="UP000823849"/>
    </source>
</evidence>
<dbReference type="Pfam" id="PF02625">
    <property type="entry name" value="XdhC_CoxI"/>
    <property type="match status" value="1"/>
</dbReference>
<dbReference type="InterPro" id="IPR052698">
    <property type="entry name" value="MoCofactor_Util/Proc"/>
</dbReference>
<feature type="domain" description="XdhC Rossmann" evidence="2">
    <location>
        <begin position="83"/>
        <end position="225"/>
    </location>
</feature>
<dbReference type="Pfam" id="PF13478">
    <property type="entry name" value="XdhC_C"/>
    <property type="match status" value="1"/>
</dbReference>
<dbReference type="AlphaFoldDB" id="A0A9D2N9X7"/>
<dbReference type="InterPro" id="IPR027051">
    <property type="entry name" value="XdhC_Rossmann_dom"/>
</dbReference>
<organism evidence="3 4">
    <name type="scientific">Candidatus Fusicatenibacter intestinigallinarum</name>
    <dbReference type="NCBI Taxonomy" id="2838598"/>
    <lineage>
        <taxon>Bacteria</taxon>
        <taxon>Bacillati</taxon>
        <taxon>Bacillota</taxon>
        <taxon>Clostridia</taxon>
        <taxon>Lachnospirales</taxon>
        <taxon>Lachnospiraceae</taxon>
        <taxon>Fusicatenibacter</taxon>
    </lineage>
</organism>
<reference evidence="3" key="1">
    <citation type="journal article" date="2021" name="PeerJ">
        <title>Extensive microbial diversity within the chicken gut microbiome revealed by metagenomics and culture.</title>
        <authorList>
            <person name="Gilroy R."/>
            <person name="Ravi A."/>
            <person name="Getino M."/>
            <person name="Pursley I."/>
            <person name="Horton D.L."/>
            <person name="Alikhan N.F."/>
            <person name="Baker D."/>
            <person name="Gharbi K."/>
            <person name="Hall N."/>
            <person name="Watson M."/>
            <person name="Adriaenssens E.M."/>
            <person name="Foster-Nyarko E."/>
            <person name="Jarju S."/>
            <person name="Secka A."/>
            <person name="Antonio M."/>
            <person name="Oren A."/>
            <person name="Chaudhuri R.R."/>
            <person name="La Ragione R."/>
            <person name="Hildebrand F."/>
            <person name="Pallen M.J."/>
        </authorList>
    </citation>
    <scope>NUCLEOTIDE SEQUENCE</scope>
    <source>
        <strain evidence="3">CHK185-5351</strain>
    </source>
</reference>
<dbReference type="Proteomes" id="UP000823849">
    <property type="component" value="Unassembled WGS sequence"/>
</dbReference>
<evidence type="ECO:0000259" key="1">
    <source>
        <dbReference type="Pfam" id="PF02625"/>
    </source>
</evidence>
<dbReference type="InterPro" id="IPR003777">
    <property type="entry name" value="XdhC_CoxI"/>
</dbReference>
<dbReference type="PANTHER" id="PTHR30388:SF6">
    <property type="entry name" value="XANTHINE DEHYDROGENASE SUBUNIT A-RELATED"/>
    <property type="match status" value="1"/>
</dbReference>
<evidence type="ECO:0000259" key="2">
    <source>
        <dbReference type="Pfam" id="PF13478"/>
    </source>
</evidence>
<sequence>MENLFDRMEEMMREEPFVGMGISVEGRHQGTQILWSGDTCLCSEGDVSAAAWLPKLKEAQSGTCIRLEEDRFFVQRYSPQQELVIFGGGHISGALVPLGKMLGFQVTVTDDREAFASAERFPEADRVLCGEYTEIFRELEETQAGYYVVVTRGHLGDKECVRRILQRPFRYAGMIGSRKKVAQTKEDLRKEGFADGLLEQLHAPIGLKIGAETPEEIAVSIAAELIQVKNQEKTQVMDEKVLQALTAPGDKVLAMIVEKKGSAPRGAGTCMVVRKDAAPAGTIGGGAIEYEVQRHAEEMLRRNLETDRKMYELNNIHSAELGMICGGSNEVFFLRVAK</sequence>
<reference evidence="3" key="2">
    <citation type="submission" date="2021-04" db="EMBL/GenBank/DDBJ databases">
        <authorList>
            <person name="Gilroy R."/>
        </authorList>
    </citation>
    <scope>NUCLEOTIDE SEQUENCE</scope>
    <source>
        <strain evidence="3">CHK185-5351</strain>
    </source>
</reference>
<comment type="caution">
    <text evidence="3">The sequence shown here is derived from an EMBL/GenBank/DDBJ whole genome shotgun (WGS) entry which is preliminary data.</text>
</comment>
<dbReference type="Gene3D" id="3.40.50.720">
    <property type="entry name" value="NAD(P)-binding Rossmann-like Domain"/>
    <property type="match status" value="1"/>
</dbReference>
<gene>
    <name evidence="3" type="ORF">H9705_08595</name>
</gene>
<accession>A0A9D2N9X7</accession>
<name>A0A9D2N9X7_9FIRM</name>